<organism evidence="2 3">
    <name type="scientific">Pedobacter insulae</name>
    <dbReference type="NCBI Taxonomy" id="414048"/>
    <lineage>
        <taxon>Bacteria</taxon>
        <taxon>Pseudomonadati</taxon>
        <taxon>Bacteroidota</taxon>
        <taxon>Sphingobacteriia</taxon>
        <taxon>Sphingobacteriales</taxon>
        <taxon>Sphingobacteriaceae</taxon>
        <taxon>Pedobacter</taxon>
    </lineage>
</organism>
<dbReference type="EMBL" id="FOPP01000008">
    <property type="protein sequence ID" value="SFH29313.1"/>
    <property type="molecule type" value="Genomic_DNA"/>
</dbReference>
<dbReference type="Proteomes" id="UP000199666">
    <property type="component" value="Unassembled WGS sequence"/>
</dbReference>
<protein>
    <submittedName>
        <fullName evidence="2">CarboxypepD_reg-like domain-containing protein</fullName>
    </submittedName>
</protein>
<name>A0A1I2YUG2_9SPHI</name>
<accession>A0A1I2YUG2</accession>
<dbReference type="SUPFAM" id="SSF49464">
    <property type="entry name" value="Carboxypeptidase regulatory domain-like"/>
    <property type="match status" value="1"/>
</dbReference>
<keyword evidence="1" id="KW-1133">Transmembrane helix</keyword>
<dbReference type="RefSeq" id="WP_090995337.1">
    <property type="nucleotide sequence ID" value="NZ_FOPP01000008.1"/>
</dbReference>
<evidence type="ECO:0000313" key="2">
    <source>
        <dbReference type="EMBL" id="SFH29313.1"/>
    </source>
</evidence>
<keyword evidence="3" id="KW-1185">Reference proteome</keyword>
<sequence>MNNNEWIDIDVLEDYLDGKLDAKAMYQVERLSLEDPFVAEALAGLSQSPKRVESLSLLQKQLQERIAQKPVDKKRWQITSQRLSIAAAAAVLFVTVSLLFWMREKGNREQLAAQAPKSIEVAIPPVSTNEKSSAELDKVIAAAKANSYAGNVKKTVKKPLAPVAAPIVEQATVDAPALLTFRAAEEAKKSKVANSPMASLQGKVSGLKIGNDKNSVKGFVYGEDKLPIVGAAVTFKGTSIGAVTNEKGEFNLTLDSLVKNSKLNVAYLGFLSKEVNVKKGDNLGIELKADNSSLNEVVVVGKAPLKRKIASATSTVFVRPEPVGGWDKFQTYLIDNNKLLVDKKPIGKHITVSFDLESDGTPINISASPVLKSAQPLSEGELKEVSRLFKEGPKWVLPNNSASGSTTVNIVF</sequence>
<evidence type="ECO:0000313" key="3">
    <source>
        <dbReference type="Proteomes" id="UP000199666"/>
    </source>
</evidence>
<dbReference type="OrthoDB" id="1112758at2"/>
<feature type="transmembrane region" description="Helical" evidence="1">
    <location>
        <begin position="83"/>
        <end position="102"/>
    </location>
</feature>
<dbReference type="STRING" id="414048.SAMN04489864_10892"/>
<proteinExistence type="predicted"/>
<dbReference type="InterPro" id="IPR008969">
    <property type="entry name" value="CarboxyPept-like_regulatory"/>
</dbReference>
<dbReference type="Gene3D" id="2.60.40.1120">
    <property type="entry name" value="Carboxypeptidase-like, regulatory domain"/>
    <property type="match status" value="1"/>
</dbReference>
<evidence type="ECO:0000256" key="1">
    <source>
        <dbReference type="SAM" id="Phobius"/>
    </source>
</evidence>
<dbReference type="AlphaFoldDB" id="A0A1I2YUG2"/>
<dbReference type="Pfam" id="PF13715">
    <property type="entry name" value="CarbopepD_reg_2"/>
    <property type="match status" value="1"/>
</dbReference>
<keyword evidence="1" id="KW-0812">Transmembrane</keyword>
<reference evidence="2 3" key="1">
    <citation type="submission" date="2016-10" db="EMBL/GenBank/DDBJ databases">
        <authorList>
            <person name="de Groot N.N."/>
        </authorList>
    </citation>
    <scope>NUCLEOTIDE SEQUENCE [LARGE SCALE GENOMIC DNA]</scope>
    <source>
        <strain evidence="2 3">DSM 18684</strain>
    </source>
</reference>
<keyword evidence="1" id="KW-0472">Membrane</keyword>
<gene>
    <name evidence="2" type="ORF">SAMN04489864_10892</name>
</gene>